<dbReference type="STRING" id="36847.CLNEO_26810"/>
<dbReference type="AlphaFoldDB" id="A0A136WBW1"/>
<dbReference type="RefSeq" id="WP_066090235.1">
    <property type="nucleotide sequence ID" value="NZ_LRVM01000012.1"/>
</dbReference>
<gene>
    <name evidence="1" type="ORF">CLNEO_26810</name>
</gene>
<sequence>MDTKDFDIAKNIKMTENLQCQMLSAVAQFFSAMQENATKGEKAEILAELEIVMYLLAARMGISKETLDQKAAAKLKLGLLQEERPEWKTSLLELHRELGLKL</sequence>
<name>A0A136WBW1_9FIRM</name>
<keyword evidence="2" id="KW-1185">Reference proteome</keyword>
<dbReference type="Pfam" id="PF12643">
    <property type="entry name" value="MazG-like"/>
    <property type="match status" value="1"/>
</dbReference>
<dbReference type="InterPro" id="IPR025984">
    <property type="entry name" value="DCTPP"/>
</dbReference>
<dbReference type="GO" id="GO:0047429">
    <property type="term" value="F:nucleoside triphosphate diphosphatase activity"/>
    <property type="evidence" value="ECO:0007669"/>
    <property type="project" value="InterPro"/>
</dbReference>
<dbReference type="GO" id="GO:0009143">
    <property type="term" value="P:nucleoside triphosphate catabolic process"/>
    <property type="evidence" value="ECO:0007669"/>
    <property type="project" value="InterPro"/>
</dbReference>
<dbReference type="EMBL" id="LRVM01000012">
    <property type="protein sequence ID" value="KXL51982.1"/>
    <property type="molecule type" value="Genomic_DNA"/>
</dbReference>
<comment type="caution">
    <text evidence="1">The sequence shown here is derived from an EMBL/GenBank/DDBJ whole genome shotgun (WGS) entry which is preliminary data.</text>
</comment>
<evidence type="ECO:0000313" key="2">
    <source>
        <dbReference type="Proteomes" id="UP000070539"/>
    </source>
</evidence>
<accession>A0A136WBW1</accession>
<reference evidence="1 2" key="1">
    <citation type="submission" date="2016-01" db="EMBL/GenBank/DDBJ databases">
        <title>Genome sequence of Clostridium neopropionicum X4, DSM-3847.</title>
        <authorList>
            <person name="Poehlein A."/>
            <person name="Beck M.H."/>
            <person name="Bengelsdorf F.R."/>
            <person name="Daniel R."/>
            <person name="Duerre P."/>
        </authorList>
    </citation>
    <scope>NUCLEOTIDE SEQUENCE [LARGE SCALE GENOMIC DNA]</scope>
    <source>
        <strain evidence="1 2">DSM-3847</strain>
    </source>
</reference>
<evidence type="ECO:0000313" key="1">
    <source>
        <dbReference type="EMBL" id="KXL51982.1"/>
    </source>
</evidence>
<organism evidence="1 2">
    <name type="scientific">Anaerotignum neopropionicum</name>
    <dbReference type="NCBI Taxonomy" id="36847"/>
    <lineage>
        <taxon>Bacteria</taxon>
        <taxon>Bacillati</taxon>
        <taxon>Bacillota</taxon>
        <taxon>Clostridia</taxon>
        <taxon>Lachnospirales</taxon>
        <taxon>Anaerotignaceae</taxon>
        <taxon>Anaerotignum</taxon>
    </lineage>
</organism>
<dbReference type="OrthoDB" id="2065156at2"/>
<protein>
    <submittedName>
        <fullName evidence="1">MazG-like family protein</fullName>
    </submittedName>
</protein>
<dbReference type="Proteomes" id="UP000070539">
    <property type="component" value="Unassembled WGS sequence"/>
</dbReference>
<proteinExistence type="predicted"/>